<keyword evidence="14" id="KW-1185">Reference proteome</keyword>
<feature type="domain" description="Rrn7/TAF1B C-terminal cyclin" evidence="12">
    <location>
        <begin position="312"/>
        <end position="483"/>
    </location>
</feature>
<keyword evidence="9" id="KW-0539">Nucleus</keyword>
<dbReference type="EMBL" id="JH711577">
    <property type="protein sequence ID" value="EIW82117.1"/>
    <property type="molecule type" value="Genomic_DNA"/>
</dbReference>
<evidence type="ECO:0008006" key="15">
    <source>
        <dbReference type="Google" id="ProtNLM"/>
    </source>
</evidence>
<evidence type="ECO:0000256" key="7">
    <source>
        <dbReference type="ARBA" id="ARBA00023125"/>
    </source>
</evidence>
<comment type="caution">
    <text evidence="13">The sequence shown here is derived from an EMBL/GenBank/DDBJ whole genome shotgun (WGS) entry which is preliminary data.</text>
</comment>
<evidence type="ECO:0000259" key="12">
    <source>
        <dbReference type="Pfam" id="PF20645"/>
    </source>
</evidence>
<evidence type="ECO:0000259" key="11">
    <source>
        <dbReference type="Pfam" id="PF20644"/>
    </source>
</evidence>
<comment type="subcellular location">
    <subcellularLocation>
        <location evidence="1">Nucleus</location>
        <location evidence="1">Nucleolus</location>
    </subcellularLocation>
</comment>
<evidence type="ECO:0000313" key="14">
    <source>
        <dbReference type="Proteomes" id="UP000053558"/>
    </source>
</evidence>
<evidence type="ECO:0000256" key="1">
    <source>
        <dbReference type="ARBA" id="ARBA00004604"/>
    </source>
</evidence>
<dbReference type="KEGG" id="cput:CONPUDRAFT_54136"/>
<keyword evidence="8" id="KW-0804">Transcription</keyword>
<dbReference type="PANTHER" id="PTHR31576">
    <property type="entry name" value="TATA BOX-BINDING PROTEIN-ASSOCIATED FACTOR RNA POLYMERASE I SUBUNIT B"/>
    <property type="match status" value="1"/>
</dbReference>
<feature type="domain" description="Rrn7/TAF1B N-terminal cyclin" evidence="11">
    <location>
        <begin position="88"/>
        <end position="284"/>
    </location>
</feature>
<evidence type="ECO:0000256" key="4">
    <source>
        <dbReference type="ARBA" id="ARBA00022771"/>
    </source>
</evidence>
<proteinExistence type="inferred from homology"/>
<dbReference type="InterPro" id="IPR048540">
    <property type="entry name" value="Rrn7_cyclin_N"/>
</dbReference>
<dbReference type="GO" id="GO:0001164">
    <property type="term" value="F:RNA polymerase I core promoter sequence-specific DNA binding"/>
    <property type="evidence" value="ECO:0007669"/>
    <property type="project" value="InterPro"/>
</dbReference>
<dbReference type="GO" id="GO:0008270">
    <property type="term" value="F:zinc ion binding"/>
    <property type="evidence" value="ECO:0007669"/>
    <property type="project" value="UniProtKB-KW"/>
</dbReference>
<name>A0A5M3MSV2_CONPW</name>
<evidence type="ECO:0000256" key="5">
    <source>
        <dbReference type="ARBA" id="ARBA00022833"/>
    </source>
</evidence>
<feature type="compositionally biased region" description="Polar residues" evidence="10">
    <location>
        <begin position="147"/>
        <end position="171"/>
    </location>
</feature>
<dbReference type="Pfam" id="PF20644">
    <property type="entry name" value="Rrn7_cyclin_N"/>
    <property type="match status" value="1"/>
</dbReference>
<evidence type="ECO:0000256" key="2">
    <source>
        <dbReference type="ARBA" id="ARBA00006899"/>
    </source>
</evidence>
<evidence type="ECO:0000256" key="9">
    <source>
        <dbReference type="ARBA" id="ARBA00023242"/>
    </source>
</evidence>
<feature type="compositionally biased region" description="Basic and acidic residues" evidence="10">
    <location>
        <begin position="214"/>
        <end position="227"/>
    </location>
</feature>
<dbReference type="AlphaFoldDB" id="A0A5M3MSV2"/>
<protein>
    <recommendedName>
        <fullName evidence="15">RRN7-type domain-containing protein</fullName>
    </recommendedName>
</protein>
<evidence type="ECO:0000256" key="3">
    <source>
        <dbReference type="ARBA" id="ARBA00022723"/>
    </source>
</evidence>
<keyword evidence="3" id="KW-0479">Metal-binding</keyword>
<dbReference type="Pfam" id="PF20645">
    <property type="entry name" value="Rrn7_cyclin_C"/>
    <property type="match status" value="1"/>
</dbReference>
<dbReference type="PANTHER" id="PTHR31576:SF2">
    <property type="entry name" value="TATA BOX-BINDING PROTEIN-ASSOCIATED FACTOR RNA POLYMERASE I SUBUNIT B"/>
    <property type="match status" value="1"/>
</dbReference>
<sequence>MGRRRKCPLCGSKQWRKNSVTGTVVCSEGHVLQNYINESGEAEELGPHTMRKRTLKSSRKRGQKLGNADPHCIVYHGDRARFLYFQCLQLLLRRQIVTLTSLWQLPHEFELICRDVWSLYLDTLPRPPPAEPYHYRQDQTMGAETNITNDSAQGTKTTAQQPHPHADTSSSSEEEIDKRVSEEEQEEAGNVSDPELAALMRENSAASSSEDEHDFPGQRVKDTSDTLRRKRSGLVDPYDRPSATVAVLIVSLWMIRWPILYSDLIKLIDYYKLEYLDAVRLLPSNIRRHLTKHSKQALSPQARRRMPNTLLLHQLASRLAERMHTKFAISTPEINASPILWRAVRCGLSGTPMLYALTKRLCKVLSVSIVLHQCLETSSLHHRELEPPSRGHNRIPPEASFLAVAIIVLKLVYGLDGGLRRRFSPDDVVACCFPECGEWLRYLKAQGKFNSESPDTLFRSKNDLRIGDLDEETLDGYLDFCERILGDEDPAADLAVDNFFPVPDKERGNLNTKDVTGPAEAQFLNTEIGGPEKGDLNPGEGYTIFDSRDVLGSLPEDCETVIEVSARWAGVSGDYLSNVVCRYERRLVRWWGEERRAEREKVGCGDKSRDVGCIFSE</sequence>
<gene>
    <name evidence="13" type="ORF">CONPUDRAFT_54136</name>
</gene>
<dbReference type="GeneID" id="19207642"/>
<accession>A0A5M3MSV2</accession>
<keyword evidence="7" id="KW-0238">DNA-binding</keyword>
<evidence type="ECO:0000256" key="6">
    <source>
        <dbReference type="ARBA" id="ARBA00023015"/>
    </source>
</evidence>
<evidence type="ECO:0000256" key="10">
    <source>
        <dbReference type="SAM" id="MobiDB-lite"/>
    </source>
</evidence>
<feature type="region of interest" description="Disordered" evidence="10">
    <location>
        <begin position="147"/>
        <end position="235"/>
    </location>
</feature>
<keyword evidence="4" id="KW-0863">Zinc-finger</keyword>
<organism evidence="13 14">
    <name type="scientific">Coniophora puteana (strain RWD-64-598)</name>
    <name type="common">Brown rot fungus</name>
    <dbReference type="NCBI Taxonomy" id="741705"/>
    <lineage>
        <taxon>Eukaryota</taxon>
        <taxon>Fungi</taxon>
        <taxon>Dikarya</taxon>
        <taxon>Basidiomycota</taxon>
        <taxon>Agaricomycotina</taxon>
        <taxon>Agaricomycetes</taxon>
        <taxon>Agaricomycetidae</taxon>
        <taxon>Boletales</taxon>
        <taxon>Coniophorineae</taxon>
        <taxon>Coniophoraceae</taxon>
        <taxon>Coniophora</taxon>
    </lineage>
</organism>
<dbReference type="GO" id="GO:0070860">
    <property type="term" value="C:RNA polymerase I core factor complex"/>
    <property type="evidence" value="ECO:0007669"/>
    <property type="project" value="InterPro"/>
</dbReference>
<evidence type="ECO:0000313" key="13">
    <source>
        <dbReference type="EMBL" id="EIW82117.1"/>
    </source>
</evidence>
<dbReference type="InterPro" id="IPR048538">
    <property type="entry name" value="Rrn7_cyclin_C"/>
</dbReference>
<dbReference type="GO" id="GO:0042790">
    <property type="term" value="P:nucleolar large rRNA transcription by RNA polymerase I"/>
    <property type="evidence" value="ECO:0007669"/>
    <property type="project" value="TreeGrafter"/>
</dbReference>
<keyword evidence="5" id="KW-0862">Zinc</keyword>
<dbReference type="OrthoDB" id="428577at2759"/>
<dbReference type="RefSeq" id="XP_007767367.1">
    <property type="nucleotide sequence ID" value="XM_007769177.1"/>
</dbReference>
<reference evidence="14" key="1">
    <citation type="journal article" date="2012" name="Science">
        <title>The Paleozoic origin of enzymatic lignin decomposition reconstructed from 31 fungal genomes.</title>
        <authorList>
            <person name="Floudas D."/>
            <person name="Binder M."/>
            <person name="Riley R."/>
            <person name="Barry K."/>
            <person name="Blanchette R.A."/>
            <person name="Henrissat B."/>
            <person name="Martinez A.T."/>
            <person name="Otillar R."/>
            <person name="Spatafora J.W."/>
            <person name="Yadav J.S."/>
            <person name="Aerts A."/>
            <person name="Benoit I."/>
            <person name="Boyd A."/>
            <person name="Carlson A."/>
            <person name="Copeland A."/>
            <person name="Coutinho P.M."/>
            <person name="de Vries R.P."/>
            <person name="Ferreira P."/>
            <person name="Findley K."/>
            <person name="Foster B."/>
            <person name="Gaskell J."/>
            <person name="Glotzer D."/>
            <person name="Gorecki P."/>
            <person name="Heitman J."/>
            <person name="Hesse C."/>
            <person name="Hori C."/>
            <person name="Igarashi K."/>
            <person name="Jurgens J.A."/>
            <person name="Kallen N."/>
            <person name="Kersten P."/>
            <person name="Kohler A."/>
            <person name="Kuees U."/>
            <person name="Kumar T.K.A."/>
            <person name="Kuo A."/>
            <person name="LaButti K."/>
            <person name="Larrondo L.F."/>
            <person name="Lindquist E."/>
            <person name="Ling A."/>
            <person name="Lombard V."/>
            <person name="Lucas S."/>
            <person name="Lundell T."/>
            <person name="Martin R."/>
            <person name="McLaughlin D.J."/>
            <person name="Morgenstern I."/>
            <person name="Morin E."/>
            <person name="Murat C."/>
            <person name="Nagy L.G."/>
            <person name="Nolan M."/>
            <person name="Ohm R.A."/>
            <person name="Patyshakuliyeva A."/>
            <person name="Rokas A."/>
            <person name="Ruiz-Duenas F.J."/>
            <person name="Sabat G."/>
            <person name="Salamov A."/>
            <person name="Samejima M."/>
            <person name="Schmutz J."/>
            <person name="Slot J.C."/>
            <person name="St John F."/>
            <person name="Stenlid J."/>
            <person name="Sun H."/>
            <person name="Sun S."/>
            <person name="Syed K."/>
            <person name="Tsang A."/>
            <person name="Wiebenga A."/>
            <person name="Young D."/>
            <person name="Pisabarro A."/>
            <person name="Eastwood D.C."/>
            <person name="Martin F."/>
            <person name="Cullen D."/>
            <person name="Grigoriev I.V."/>
            <person name="Hibbett D.S."/>
        </authorList>
    </citation>
    <scope>NUCLEOTIDE SEQUENCE [LARGE SCALE GENOMIC DNA]</scope>
    <source>
        <strain evidence="14">RWD-64-598 SS2</strain>
    </source>
</reference>
<evidence type="ECO:0000256" key="8">
    <source>
        <dbReference type="ARBA" id="ARBA00023163"/>
    </source>
</evidence>
<keyword evidence="6" id="KW-0805">Transcription regulation</keyword>
<dbReference type="InterPro" id="IPR033599">
    <property type="entry name" value="TAF1B/Rrn7"/>
</dbReference>
<dbReference type="OMA" id="ICRDIWA"/>
<comment type="similarity">
    <text evidence="2">Belongs to the RRN7/TAF1B family.</text>
</comment>
<dbReference type="Proteomes" id="UP000053558">
    <property type="component" value="Unassembled WGS sequence"/>
</dbReference>